<feature type="domain" description="Thioesterase" evidence="2">
    <location>
        <begin position="8"/>
        <end position="231"/>
    </location>
</feature>
<protein>
    <submittedName>
        <fullName evidence="3">Thioesterase II family protein</fullName>
    </submittedName>
</protein>
<name>A0ABW1GUP0_9ACTN</name>
<dbReference type="InterPro" id="IPR001031">
    <property type="entry name" value="Thioesterase"/>
</dbReference>
<dbReference type="PANTHER" id="PTHR11487">
    <property type="entry name" value="THIOESTERASE"/>
    <property type="match status" value="1"/>
</dbReference>
<comment type="similarity">
    <text evidence="1">Belongs to the thioesterase family.</text>
</comment>
<reference evidence="4" key="1">
    <citation type="journal article" date="2019" name="Int. J. Syst. Evol. Microbiol.">
        <title>The Global Catalogue of Microorganisms (GCM) 10K type strain sequencing project: providing services to taxonomists for standard genome sequencing and annotation.</title>
        <authorList>
            <consortium name="The Broad Institute Genomics Platform"/>
            <consortium name="The Broad Institute Genome Sequencing Center for Infectious Disease"/>
            <person name="Wu L."/>
            <person name="Ma J."/>
        </authorList>
    </citation>
    <scope>NUCLEOTIDE SEQUENCE [LARGE SCALE GENOMIC DNA]</scope>
    <source>
        <strain evidence="4">JCM 4147</strain>
    </source>
</reference>
<dbReference type="Proteomes" id="UP001596200">
    <property type="component" value="Unassembled WGS sequence"/>
</dbReference>
<dbReference type="PANTHER" id="PTHR11487:SF0">
    <property type="entry name" value="S-ACYL FATTY ACID SYNTHASE THIOESTERASE, MEDIUM CHAIN"/>
    <property type="match status" value="1"/>
</dbReference>
<organism evidence="3 4">
    <name type="scientific">Streptomyces pulveraceus</name>
    <dbReference type="NCBI Taxonomy" id="68258"/>
    <lineage>
        <taxon>Bacteria</taxon>
        <taxon>Bacillati</taxon>
        <taxon>Actinomycetota</taxon>
        <taxon>Actinomycetes</taxon>
        <taxon>Kitasatosporales</taxon>
        <taxon>Streptomycetaceae</taxon>
        <taxon>Streptomyces</taxon>
    </lineage>
</organism>
<dbReference type="Gene3D" id="3.40.50.1820">
    <property type="entry name" value="alpha/beta hydrolase"/>
    <property type="match status" value="1"/>
</dbReference>
<dbReference type="Pfam" id="PF00975">
    <property type="entry name" value="Thioesterase"/>
    <property type="match status" value="1"/>
</dbReference>
<comment type="caution">
    <text evidence="3">The sequence shown here is derived from an EMBL/GenBank/DDBJ whole genome shotgun (WGS) entry which is preliminary data.</text>
</comment>
<sequence length="253" mass="26961">MSDEQPVRLHCFAHAGAGVSSFFGWPRDLGPGTESLPMLLPGREARRREPRVTGREALLADVMDTFARPSDAPYVMYGHSLGAMIAYTVTRALHEAGLPGPALLALGACPPPDAASELSDAAGESEDRLLELLGEIGALPEWAAPGGLWHRAVLPVLRDDLTLAHALRAHAREPLAGPPLSVPMLVVSGADDPLARPDMMAGWRRWSTGPVVTRTVPGDHFFVRGHALPRLLGRACRVVRRLAPARATAGARG</sequence>
<dbReference type="EMBL" id="JBHSPU010000042">
    <property type="protein sequence ID" value="MFC5918585.1"/>
    <property type="molecule type" value="Genomic_DNA"/>
</dbReference>
<dbReference type="SUPFAM" id="SSF53474">
    <property type="entry name" value="alpha/beta-Hydrolases"/>
    <property type="match status" value="1"/>
</dbReference>
<gene>
    <name evidence="3" type="ORF">ACFP1B_34920</name>
</gene>
<evidence type="ECO:0000313" key="4">
    <source>
        <dbReference type="Proteomes" id="UP001596200"/>
    </source>
</evidence>
<proteinExistence type="inferred from homology"/>
<dbReference type="InterPro" id="IPR012223">
    <property type="entry name" value="TEII"/>
</dbReference>
<dbReference type="InterPro" id="IPR029058">
    <property type="entry name" value="AB_hydrolase_fold"/>
</dbReference>
<evidence type="ECO:0000259" key="2">
    <source>
        <dbReference type="Pfam" id="PF00975"/>
    </source>
</evidence>
<evidence type="ECO:0000313" key="3">
    <source>
        <dbReference type="EMBL" id="MFC5918585.1"/>
    </source>
</evidence>
<dbReference type="RefSeq" id="WP_344516151.1">
    <property type="nucleotide sequence ID" value="NZ_BAAATU010000036.1"/>
</dbReference>
<accession>A0ABW1GUP0</accession>
<evidence type="ECO:0000256" key="1">
    <source>
        <dbReference type="ARBA" id="ARBA00007169"/>
    </source>
</evidence>
<keyword evidence="4" id="KW-1185">Reference proteome</keyword>